<dbReference type="PANTHER" id="PTHR42093">
    <property type="match status" value="1"/>
</dbReference>
<feature type="compositionally biased region" description="Basic residues" evidence="1">
    <location>
        <begin position="40"/>
        <end position="50"/>
    </location>
</feature>
<gene>
    <name evidence="2" type="ORF">LLEC1_07070</name>
</gene>
<evidence type="ECO:0000256" key="1">
    <source>
        <dbReference type="SAM" id="MobiDB-lite"/>
    </source>
</evidence>
<dbReference type="Proteomes" id="UP000243081">
    <property type="component" value="Unassembled WGS sequence"/>
</dbReference>
<accession>A0A179I3S1</accession>
<dbReference type="Pfam" id="PF23151">
    <property type="entry name" value="NuiA_2"/>
    <property type="match status" value="1"/>
</dbReference>
<dbReference type="OMA" id="DVKVYRV"/>
<feature type="region of interest" description="Disordered" evidence="1">
    <location>
        <begin position="24"/>
        <end position="90"/>
    </location>
</feature>
<dbReference type="AlphaFoldDB" id="A0A179I3S1"/>
<dbReference type="EMBL" id="LUKN01003886">
    <property type="protein sequence ID" value="OAQ96802.1"/>
    <property type="molecule type" value="Genomic_DNA"/>
</dbReference>
<organism evidence="2 3">
    <name type="scientific">Cordyceps confragosa</name>
    <name type="common">Lecanicillium lecanii</name>
    <dbReference type="NCBI Taxonomy" id="2714763"/>
    <lineage>
        <taxon>Eukaryota</taxon>
        <taxon>Fungi</taxon>
        <taxon>Dikarya</taxon>
        <taxon>Ascomycota</taxon>
        <taxon>Pezizomycotina</taxon>
        <taxon>Sordariomycetes</taxon>
        <taxon>Hypocreomycetidae</taxon>
        <taxon>Hypocreales</taxon>
        <taxon>Cordycipitaceae</taxon>
        <taxon>Akanthomyces</taxon>
    </lineage>
</organism>
<dbReference type="OrthoDB" id="5366485at2759"/>
<reference evidence="2 3" key="1">
    <citation type="submission" date="2016-03" db="EMBL/GenBank/DDBJ databases">
        <title>Fine-scale spatial genetic structure of a fungal parasite of coffee scale insects.</title>
        <authorList>
            <person name="Jackson D."/>
            <person name="Zemenick K.A."/>
            <person name="Malloure B."/>
            <person name="Quandt C.A."/>
            <person name="James T.Y."/>
        </authorList>
    </citation>
    <scope>NUCLEOTIDE SEQUENCE [LARGE SCALE GENOMIC DNA]</scope>
    <source>
        <strain evidence="2 3">UM487</strain>
    </source>
</reference>
<feature type="compositionally biased region" description="Polar residues" evidence="1">
    <location>
        <begin position="76"/>
        <end position="89"/>
    </location>
</feature>
<name>A0A179I3S1_CORDF</name>
<keyword evidence="3" id="KW-1185">Reference proteome</keyword>
<dbReference type="PANTHER" id="PTHR42093:SF1">
    <property type="match status" value="1"/>
</dbReference>
<evidence type="ECO:0000313" key="2">
    <source>
        <dbReference type="EMBL" id="OAQ96802.1"/>
    </source>
</evidence>
<sequence length="265" mass="29036">MASKGIRVSVQQYGTIRESIFGRLRPTLATQPSPRTQKGPLHRGPTKQRRQFSSVASRRDEIRVTRSYSGRAPTTEIETQSYRATQEPGQQAAAAAAAAAADMASDQDYMAFLDKANNDADEAHANAAKTQSGSRAQLKALDAGQTAPKSIVDVCKEAVYTSDADEPFEQVSLKYTGANGLPDEEEFAKLINHWDVAKAEISIMDPLDWDSNGQYTNVIEAVREAGKGNDVRVYRVVRDKTRVEYWVVAREGERIVGAKALAVES</sequence>
<dbReference type="InterPro" id="IPR056539">
    <property type="entry name" value="NuiA-like"/>
</dbReference>
<proteinExistence type="predicted"/>
<evidence type="ECO:0000313" key="3">
    <source>
        <dbReference type="Proteomes" id="UP000243081"/>
    </source>
</evidence>
<protein>
    <submittedName>
        <fullName evidence="2">Uncharacterized protein</fullName>
    </submittedName>
</protein>
<comment type="caution">
    <text evidence="2">The sequence shown here is derived from an EMBL/GenBank/DDBJ whole genome shotgun (WGS) entry which is preliminary data.</text>
</comment>